<accession>A0AAD5RCB7</accession>
<keyword evidence="3" id="KW-1185">Reference proteome</keyword>
<dbReference type="GO" id="GO:0050482">
    <property type="term" value="P:arachidonate secretion"/>
    <property type="evidence" value="ECO:0007669"/>
    <property type="project" value="InterPro"/>
</dbReference>
<sequence length="178" mass="19906">MWTAALLTSMVFIALPTFALSAKHTEEEKKEWQCGTDDVTKFLTESQIEFDCPNLKKRINKCCVEHDDCYSEQAGRKYCDDEFCQCLTVATRGSEICARENGPLLCHIVRELGEEPYRLSAPNATLAAVQNATVSTGNAQTLARHINVDRSLVRRNGSVDELHNETSPIISLLTSQHM</sequence>
<gene>
    <name evidence="2" type="ORF">KIN20_035946</name>
</gene>
<dbReference type="InterPro" id="IPR036444">
    <property type="entry name" value="PLipase_A2_dom_sf"/>
</dbReference>
<evidence type="ECO:0000313" key="3">
    <source>
        <dbReference type="Proteomes" id="UP001196413"/>
    </source>
</evidence>
<dbReference type="InterPro" id="IPR053322">
    <property type="entry name" value="PLA2-like"/>
</dbReference>
<keyword evidence="1" id="KW-0732">Signal</keyword>
<protein>
    <submittedName>
        <fullName evidence="2">Uncharacterized protein</fullName>
    </submittedName>
</protein>
<dbReference type="GO" id="GO:0006644">
    <property type="term" value="P:phospholipid metabolic process"/>
    <property type="evidence" value="ECO:0007669"/>
    <property type="project" value="InterPro"/>
</dbReference>
<evidence type="ECO:0000313" key="2">
    <source>
        <dbReference type="EMBL" id="KAJ1373530.1"/>
    </source>
</evidence>
<dbReference type="EMBL" id="JAHQIW010007303">
    <property type="protein sequence ID" value="KAJ1373530.1"/>
    <property type="molecule type" value="Genomic_DNA"/>
</dbReference>
<feature type="chain" id="PRO_5042259083" evidence="1">
    <location>
        <begin position="22"/>
        <end position="178"/>
    </location>
</feature>
<dbReference type="SUPFAM" id="SSF48619">
    <property type="entry name" value="Phospholipase A2, PLA2"/>
    <property type="match status" value="1"/>
</dbReference>
<comment type="caution">
    <text evidence="2">The sequence shown here is derived from an EMBL/GenBank/DDBJ whole genome shotgun (WGS) entry which is preliminary data.</text>
</comment>
<name>A0AAD5RCB7_PARTN</name>
<evidence type="ECO:0000256" key="1">
    <source>
        <dbReference type="SAM" id="SignalP"/>
    </source>
</evidence>
<dbReference type="Proteomes" id="UP001196413">
    <property type="component" value="Unassembled WGS sequence"/>
</dbReference>
<proteinExistence type="predicted"/>
<dbReference type="PANTHER" id="PTHR34228">
    <property type="entry name" value="PROTEIN CBG09474-RELATED"/>
    <property type="match status" value="1"/>
</dbReference>
<dbReference type="AlphaFoldDB" id="A0AAD5RCB7"/>
<dbReference type="GO" id="GO:0004623">
    <property type="term" value="F:phospholipase A2 activity"/>
    <property type="evidence" value="ECO:0007669"/>
    <property type="project" value="InterPro"/>
</dbReference>
<organism evidence="2 3">
    <name type="scientific">Parelaphostrongylus tenuis</name>
    <name type="common">Meningeal worm</name>
    <dbReference type="NCBI Taxonomy" id="148309"/>
    <lineage>
        <taxon>Eukaryota</taxon>
        <taxon>Metazoa</taxon>
        <taxon>Ecdysozoa</taxon>
        <taxon>Nematoda</taxon>
        <taxon>Chromadorea</taxon>
        <taxon>Rhabditida</taxon>
        <taxon>Rhabditina</taxon>
        <taxon>Rhabditomorpha</taxon>
        <taxon>Strongyloidea</taxon>
        <taxon>Metastrongylidae</taxon>
        <taxon>Parelaphostrongylus</taxon>
    </lineage>
</organism>
<feature type="signal peptide" evidence="1">
    <location>
        <begin position="1"/>
        <end position="21"/>
    </location>
</feature>
<reference evidence="2" key="1">
    <citation type="submission" date="2021-06" db="EMBL/GenBank/DDBJ databases">
        <title>Parelaphostrongylus tenuis whole genome reference sequence.</title>
        <authorList>
            <person name="Garwood T.J."/>
            <person name="Larsen P.A."/>
            <person name="Fountain-Jones N.M."/>
            <person name="Garbe J.R."/>
            <person name="Macchietto M.G."/>
            <person name="Kania S.A."/>
            <person name="Gerhold R.W."/>
            <person name="Richards J.E."/>
            <person name="Wolf T.M."/>
        </authorList>
    </citation>
    <scope>NUCLEOTIDE SEQUENCE</scope>
    <source>
        <strain evidence="2">MNPRO001-30</strain>
        <tissue evidence="2">Meninges</tissue>
    </source>
</reference>